<dbReference type="GO" id="GO:0008289">
    <property type="term" value="F:lipid binding"/>
    <property type="evidence" value="ECO:0007669"/>
    <property type="project" value="UniProtKB-KW"/>
</dbReference>
<reference evidence="6 7" key="2">
    <citation type="submission" date="2018-11" db="EMBL/GenBank/DDBJ databases">
        <authorList>
            <consortium name="Pathogen Informatics"/>
        </authorList>
    </citation>
    <scope>NUCLEOTIDE SEQUENCE [LARGE SCALE GENOMIC DNA]</scope>
    <source>
        <strain evidence="6 7">Costa Rica</strain>
    </source>
</reference>
<dbReference type="OrthoDB" id="412780at2759"/>
<gene>
    <name evidence="6" type="ORF">ACOC_LOCUS3942</name>
</gene>
<dbReference type="PANTHER" id="PTHR22725:SF2">
    <property type="entry name" value="FATTY ACID-BINDING PROTEIN HOMOLOG 1-RELATED"/>
    <property type="match status" value="1"/>
</dbReference>
<organism evidence="8">
    <name type="scientific">Angiostrongylus costaricensis</name>
    <name type="common">Nematode worm</name>
    <dbReference type="NCBI Taxonomy" id="334426"/>
    <lineage>
        <taxon>Eukaryota</taxon>
        <taxon>Metazoa</taxon>
        <taxon>Ecdysozoa</taxon>
        <taxon>Nematoda</taxon>
        <taxon>Chromadorea</taxon>
        <taxon>Rhabditida</taxon>
        <taxon>Rhabditina</taxon>
        <taxon>Rhabditomorpha</taxon>
        <taxon>Strongyloidea</taxon>
        <taxon>Metastrongylidae</taxon>
        <taxon>Angiostrongylus</taxon>
    </lineage>
</organism>
<dbReference type="Gene3D" id="2.40.128.20">
    <property type="match status" value="1"/>
</dbReference>
<sequence length="163" mass="18933">MNGIFIFTTLIIASAIHAKELPEKFYGKFDLDHSENFDEYLEAKGYGWFTRKLVTFATFKKEFKKSSKPGKFDYANLTSKKDVFYKDVELGKEFIGEGIDSTKHKITFDLVGDVLFEKHIPIENGEFKADTYEYSITTKNGKEYLLVKMETNGIVGKRFYRRV</sequence>
<evidence type="ECO:0000313" key="6">
    <source>
        <dbReference type="EMBL" id="VDM55527.1"/>
    </source>
</evidence>
<dbReference type="InterPro" id="IPR040094">
    <property type="entry name" value="Lbp1-4"/>
</dbReference>
<keyword evidence="2" id="KW-0813">Transport</keyword>
<comment type="similarity">
    <text evidence="1">Belongs to the calycin superfamily. Fatty-acid binding protein (FABP) family.</text>
</comment>
<evidence type="ECO:0000256" key="3">
    <source>
        <dbReference type="ARBA" id="ARBA00023121"/>
    </source>
</evidence>
<dbReference type="AlphaFoldDB" id="A0A0R3PHW4"/>
<dbReference type="PRINTS" id="PR00178">
    <property type="entry name" value="FATTYACIDBP"/>
</dbReference>
<dbReference type="STRING" id="334426.A0A0R3PHW4"/>
<evidence type="ECO:0000313" key="8">
    <source>
        <dbReference type="WBParaSite" id="ACOC_0000394101-mRNA-1"/>
    </source>
</evidence>
<dbReference type="WBParaSite" id="ACOC_0000394101-mRNA-1">
    <property type="protein sequence ID" value="ACOC_0000394101-mRNA-1"/>
    <property type="gene ID" value="ACOC_0000394101"/>
</dbReference>
<feature type="signal peptide" evidence="4">
    <location>
        <begin position="1"/>
        <end position="18"/>
    </location>
</feature>
<dbReference type="EMBL" id="UYYA01001617">
    <property type="protein sequence ID" value="VDM55527.1"/>
    <property type="molecule type" value="Genomic_DNA"/>
</dbReference>
<dbReference type="SUPFAM" id="SSF50814">
    <property type="entry name" value="Lipocalins"/>
    <property type="match status" value="1"/>
</dbReference>
<dbReference type="CDD" id="cd00742">
    <property type="entry name" value="FABP"/>
    <property type="match status" value="1"/>
</dbReference>
<proteinExistence type="inferred from homology"/>
<evidence type="ECO:0000256" key="1">
    <source>
        <dbReference type="ARBA" id="ARBA00008390"/>
    </source>
</evidence>
<keyword evidence="3" id="KW-0446">Lipid-binding</keyword>
<dbReference type="PROSITE" id="PS00214">
    <property type="entry name" value="FABP"/>
    <property type="match status" value="1"/>
</dbReference>
<keyword evidence="7" id="KW-1185">Reference proteome</keyword>
<name>A0A0R3PHW4_ANGCS</name>
<accession>A0A0R3PHW4</accession>
<dbReference type="InterPro" id="IPR000463">
    <property type="entry name" value="Fatty_acid-bd"/>
</dbReference>
<feature type="chain" id="PRO_5043130150" evidence="4">
    <location>
        <begin position="19"/>
        <end position="163"/>
    </location>
</feature>
<reference evidence="8" key="1">
    <citation type="submission" date="2017-02" db="UniProtKB">
        <authorList>
            <consortium name="WormBaseParasite"/>
        </authorList>
    </citation>
    <scope>IDENTIFICATION</scope>
</reference>
<dbReference type="InterPro" id="IPR012674">
    <property type="entry name" value="Calycin"/>
</dbReference>
<dbReference type="PANTHER" id="PTHR22725">
    <property type="entry name" value="FATTY ACID-BINDING PROTEIN HOMOLOG 1-RELATED-RELATED"/>
    <property type="match status" value="1"/>
</dbReference>
<keyword evidence="4" id="KW-0732">Signal</keyword>
<dbReference type="OMA" id="FEKHHPI"/>
<evidence type="ECO:0000259" key="5">
    <source>
        <dbReference type="PROSITE" id="PS00214"/>
    </source>
</evidence>
<evidence type="ECO:0000256" key="2">
    <source>
        <dbReference type="ARBA" id="ARBA00022448"/>
    </source>
</evidence>
<dbReference type="Proteomes" id="UP000267027">
    <property type="component" value="Unassembled WGS sequence"/>
</dbReference>
<evidence type="ECO:0000313" key="7">
    <source>
        <dbReference type="Proteomes" id="UP000267027"/>
    </source>
</evidence>
<evidence type="ECO:0000256" key="4">
    <source>
        <dbReference type="SAM" id="SignalP"/>
    </source>
</evidence>
<protein>
    <submittedName>
        <fullName evidence="8">FABP domain-containing protein</fullName>
    </submittedName>
</protein>
<feature type="domain" description="Cytosolic fatty-acid binding proteins" evidence="5">
    <location>
        <begin position="27"/>
        <end position="44"/>
    </location>
</feature>